<dbReference type="OrthoDB" id="2359780at2759"/>
<name>A0A8H3KT39_9GLOM</name>
<comment type="caution">
    <text evidence="1">The sequence shown here is derived from an EMBL/GenBank/DDBJ whole genome shotgun (WGS) entry which is preliminary data.</text>
</comment>
<dbReference type="EMBL" id="BLAL01000006">
    <property type="protein sequence ID" value="GES73349.1"/>
    <property type="molecule type" value="Genomic_DNA"/>
</dbReference>
<gene>
    <name evidence="1" type="ORF">RCL2_000089000</name>
</gene>
<dbReference type="AlphaFoldDB" id="A0A8H3KT39"/>
<evidence type="ECO:0000313" key="1">
    <source>
        <dbReference type="EMBL" id="GES73349.1"/>
    </source>
</evidence>
<organism evidence="1 2">
    <name type="scientific">Rhizophagus clarus</name>
    <dbReference type="NCBI Taxonomy" id="94130"/>
    <lineage>
        <taxon>Eukaryota</taxon>
        <taxon>Fungi</taxon>
        <taxon>Fungi incertae sedis</taxon>
        <taxon>Mucoromycota</taxon>
        <taxon>Glomeromycotina</taxon>
        <taxon>Glomeromycetes</taxon>
        <taxon>Glomerales</taxon>
        <taxon>Glomeraceae</taxon>
        <taxon>Rhizophagus</taxon>
    </lineage>
</organism>
<evidence type="ECO:0000313" key="2">
    <source>
        <dbReference type="Proteomes" id="UP000615446"/>
    </source>
</evidence>
<protein>
    <submittedName>
        <fullName evidence="1">Uncharacterized protein</fullName>
    </submittedName>
</protein>
<dbReference type="Proteomes" id="UP000615446">
    <property type="component" value="Unassembled WGS sequence"/>
</dbReference>
<reference evidence="1" key="1">
    <citation type="submission" date="2019-10" db="EMBL/GenBank/DDBJ databases">
        <title>Conservation and host-specific expression of non-tandemly repeated heterogenous ribosome RNA gene in arbuscular mycorrhizal fungi.</title>
        <authorList>
            <person name="Maeda T."/>
            <person name="Kobayashi Y."/>
            <person name="Nakagawa T."/>
            <person name="Ezawa T."/>
            <person name="Yamaguchi K."/>
            <person name="Bino T."/>
            <person name="Nishimoto Y."/>
            <person name="Shigenobu S."/>
            <person name="Kawaguchi M."/>
        </authorList>
    </citation>
    <scope>NUCLEOTIDE SEQUENCE</scope>
    <source>
        <strain evidence="1">HR1</strain>
    </source>
</reference>
<proteinExistence type="predicted"/>
<accession>A0A8H3KT39</accession>
<sequence length="352" mass="40651">MVKYQTELYTRDIEIVDDLNTPEIEKIFTEFNDKFTAKVDTSISNFKSTFIAEISKIYAEIDGKLTAEAEKIKARDDDFTEEAQKILSMAEKRFNLEEMCLHVAMEIRELGGNIKKVTVQENAGSVGVTGLLEAPPAETTEVPIEEGVTGLDAGGDVSNKSILSDVLVFDERDDRLHLRKWKIDWFTKKITEKFFTTDLQGETSSLLRNRILKKDTIMSATFNCIISGDEKEKENSKLDLYKLNFPLSQLRGFEPNLMKLREPWKPIETLLSFEFRPFVEKNIHLVVTPAHWMEVNFRFFTDINDIEHQLLKIKIEDTSTHEVKDADNDYDLTKIVWTDNFRVYVNVELTVL</sequence>